<gene>
    <name evidence="2" type="ORF">IRI77_18330</name>
</gene>
<dbReference type="AlphaFoldDB" id="A0A7S7SPP9"/>
<accession>A0A7S7SPP9</accession>
<evidence type="ECO:0000256" key="1">
    <source>
        <dbReference type="SAM" id="SignalP"/>
    </source>
</evidence>
<protein>
    <submittedName>
        <fullName evidence="2">Uncharacterized protein</fullName>
    </submittedName>
</protein>
<feature type="signal peptide" evidence="1">
    <location>
        <begin position="1"/>
        <end position="24"/>
    </location>
</feature>
<dbReference type="Proteomes" id="UP000593892">
    <property type="component" value="Chromosome"/>
</dbReference>
<keyword evidence="3" id="KW-1185">Reference proteome</keyword>
<evidence type="ECO:0000313" key="3">
    <source>
        <dbReference type="Proteomes" id="UP000593892"/>
    </source>
</evidence>
<dbReference type="EMBL" id="CP063849">
    <property type="protein sequence ID" value="QOY91821.1"/>
    <property type="molecule type" value="Genomic_DNA"/>
</dbReference>
<organism evidence="2 3">
    <name type="scientific">Paludibaculum fermentans</name>
    <dbReference type="NCBI Taxonomy" id="1473598"/>
    <lineage>
        <taxon>Bacteria</taxon>
        <taxon>Pseudomonadati</taxon>
        <taxon>Acidobacteriota</taxon>
        <taxon>Terriglobia</taxon>
        <taxon>Bryobacterales</taxon>
        <taxon>Bryobacteraceae</taxon>
        <taxon>Paludibaculum</taxon>
    </lineage>
</organism>
<proteinExistence type="predicted"/>
<sequence length="305" mass="33075">MPLRNPIRAVLVVLLSAAGLPAQSTITPAGPVQPPALTALNNAFRAAYAEAKIRVLAATSPTIFVNGDNFALLRDGRRVEANTAVPIYDPVKSIAHIPLAIYVTLTPGDGALDEARLQTITTLRKLIPPAEASLDTLALSAASLARQKKILSASLAFLDEVAASRRVERAHLLAFTHAMAQPVLENSREAARAQLDAIHALVSAWRRDLSPQEWSRLHVVIVGPHMPRENLTVIQYFLRLLHETAEGGRVVYAEALWEEPKALDLLATHVLDGSVGEAFFGEPMRMHRDMLGEAAGQYIPTLLPN</sequence>
<evidence type="ECO:0000313" key="2">
    <source>
        <dbReference type="EMBL" id="QOY91821.1"/>
    </source>
</evidence>
<name>A0A7S7SPP9_PALFE</name>
<dbReference type="KEGG" id="pfer:IRI77_18330"/>
<dbReference type="RefSeq" id="WP_194453475.1">
    <property type="nucleotide sequence ID" value="NZ_CP063849.1"/>
</dbReference>
<keyword evidence="1" id="KW-0732">Signal</keyword>
<feature type="chain" id="PRO_5032831530" evidence="1">
    <location>
        <begin position="25"/>
        <end position="305"/>
    </location>
</feature>
<reference evidence="2 3" key="1">
    <citation type="submission" date="2020-10" db="EMBL/GenBank/DDBJ databases">
        <title>Complete genome sequence of Paludibaculum fermentans P105T, a facultatively anaerobic acidobacterium capable of dissimilatory Fe(III) reduction.</title>
        <authorList>
            <person name="Dedysh S.N."/>
            <person name="Beletsky A.V."/>
            <person name="Kulichevskaya I.S."/>
            <person name="Mardanov A.V."/>
            <person name="Ravin N.V."/>
        </authorList>
    </citation>
    <scope>NUCLEOTIDE SEQUENCE [LARGE SCALE GENOMIC DNA]</scope>
    <source>
        <strain evidence="2 3">P105</strain>
    </source>
</reference>